<reference evidence="2 3" key="1">
    <citation type="journal article" date="2016" name="PLoS ONE">
        <title>Complete Genome Sequence and Comparative Genomics of a Novel Myxobacterium Myxococcus hansupus.</title>
        <authorList>
            <person name="Sharma G."/>
            <person name="Narwani T."/>
            <person name="Subramanian S."/>
        </authorList>
    </citation>
    <scope>NUCLEOTIDE SEQUENCE [LARGE SCALE GENOMIC DNA]</scope>
    <source>
        <strain evidence="3">mixupus</strain>
    </source>
</reference>
<keyword evidence="3" id="KW-1185">Reference proteome</keyword>
<evidence type="ECO:0000256" key="1">
    <source>
        <dbReference type="SAM" id="Phobius"/>
    </source>
</evidence>
<sequence length="380" mass="41793">MNAIPLAVPAPARAGWLVDRRHDLLSTVGGFAVSLSLVGLHVWGGVSSLVLWWAWVLALDGPHLFATVSRTYLDAREWQSRRRLLLGSLAWFAAGPTSFALSAALGTKLPFALFMTLAALWAYWHVVRQHYGIMTLYQRKGGETQPFDRRLDSVTLYTGLIAPFVAFAVTHPGARKQLGLLGPPTWEPVVAGACFTVVLALVVFHAGRQVQRHRAGLKVNGPKLLMMGAALALTAVVFWPPLSARMDFIMFAVAVTAFHNVQYHGIVWFYHRNRYHAAGVDPAPFGWAPKVSQRFVIYAACGVVFTLLYRGLGCGFGAHPGCGVFDAKAQLGAGLTLRNLMECFIWGFALHHYYLDQKIWRVSRDTGLNRDLKLGTSPAA</sequence>
<dbReference type="eggNOG" id="ENOG5031CRD">
    <property type="taxonomic scope" value="Bacteria"/>
</dbReference>
<keyword evidence="1" id="KW-1133">Transmembrane helix</keyword>
<dbReference type="STRING" id="1297742.A176_000282"/>
<dbReference type="AlphaFoldDB" id="A0A0H4WPX2"/>
<accession>A0A0H4WPX2</accession>
<keyword evidence="1" id="KW-0812">Transmembrane</keyword>
<dbReference type="OrthoDB" id="235490at2"/>
<feature type="transmembrane region" description="Helical" evidence="1">
    <location>
        <begin position="248"/>
        <end position="270"/>
    </location>
</feature>
<name>A0A0H4WPX2_9BACT</name>
<dbReference type="KEGG" id="mym:A176_000282"/>
<evidence type="ECO:0000313" key="2">
    <source>
        <dbReference type="EMBL" id="AKQ63370.1"/>
    </source>
</evidence>
<feature type="transmembrane region" description="Helical" evidence="1">
    <location>
        <begin position="84"/>
        <end position="105"/>
    </location>
</feature>
<dbReference type="EMBL" id="CP012109">
    <property type="protein sequence ID" value="AKQ63370.1"/>
    <property type="molecule type" value="Genomic_DNA"/>
</dbReference>
<dbReference type="PATRIC" id="fig|1297742.4.peg.290"/>
<keyword evidence="1" id="KW-0472">Membrane</keyword>
<feature type="transmembrane region" description="Helical" evidence="1">
    <location>
        <begin position="154"/>
        <end position="174"/>
    </location>
</feature>
<evidence type="ECO:0000313" key="3">
    <source>
        <dbReference type="Proteomes" id="UP000009026"/>
    </source>
</evidence>
<feature type="transmembrane region" description="Helical" evidence="1">
    <location>
        <begin position="224"/>
        <end position="242"/>
    </location>
</feature>
<dbReference type="RefSeq" id="WP_002633274.1">
    <property type="nucleotide sequence ID" value="NZ_CP012109.1"/>
</dbReference>
<gene>
    <name evidence="2" type="ORF">A176_000282</name>
</gene>
<feature type="transmembrane region" description="Helical" evidence="1">
    <location>
        <begin position="295"/>
        <end position="312"/>
    </location>
</feature>
<feature type="transmembrane region" description="Helical" evidence="1">
    <location>
        <begin position="50"/>
        <end position="72"/>
    </location>
</feature>
<feature type="transmembrane region" description="Helical" evidence="1">
    <location>
        <begin position="24"/>
        <end position="44"/>
    </location>
</feature>
<organism evidence="2 3">
    <name type="scientific">Pseudomyxococcus hansupus</name>
    <dbReference type="NCBI Taxonomy" id="1297742"/>
    <lineage>
        <taxon>Bacteria</taxon>
        <taxon>Pseudomonadati</taxon>
        <taxon>Myxococcota</taxon>
        <taxon>Myxococcia</taxon>
        <taxon>Myxococcales</taxon>
        <taxon>Cystobacterineae</taxon>
        <taxon>Myxococcaceae</taxon>
        <taxon>Pseudomyxococcus</taxon>
    </lineage>
</organism>
<protein>
    <submittedName>
        <fullName evidence="2">Uncharacterized protein</fullName>
    </submittedName>
</protein>
<dbReference type="Proteomes" id="UP000009026">
    <property type="component" value="Chromosome"/>
</dbReference>
<feature type="transmembrane region" description="Helical" evidence="1">
    <location>
        <begin position="186"/>
        <end position="204"/>
    </location>
</feature>
<proteinExistence type="predicted"/>
<feature type="transmembrane region" description="Helical" evidence="1">
    <location>
        <begin position="111"/>
        <end position="133"/>
    </location>
</feature>